<evidence type="ECO:0000313" key="3">
    <source>
        <dbReference type="EMBL" id="KAJ7781645.1"/>
    </source>
</evidence>
<gene>
    <name evidence="3" type="ORF">B0H16DRAFT_1448017</name>
</gene>
<keyword evidence="2" id="KW-0732">Signal</keyword>
<dbReference type="EMBL" id="JARKIB010000004">
    <property type="protein sequence ID" value="KAJ7781645.1"/>
    <property type="molecule type" value="Genomic_DNA"/>
</dbReference>
<evidence type="ECO:0000256" key="2">
    <source>
        <dbReference type="SAM" id="SignalP"/>
    </source>
</evidence>
<feature type="chain" id="PRO_5041907974" evidence="2">
    <location>
        <begin position="34"/>
        <end position="502"/>
    </location>
</feature>
<keyword evidence="4" id="KW-1185">Reference proteome</keyword>
<protein>
    <submittedName>
        <fullName evidence="3">Uncharacterized protein</fullName>
    </submittedName>
</protein>
<dbReference type="Proteomes" id="UP001215598">
    <property type="component" value="Unassembled WGS sequence"/>
</dbReference>
<feature type="region of interest" description="Disordered" evidence="1">
    <location>
        <begin position="356"/>
        <end position="408"/>
    </location>
</feature>
<feature type="compositionally biased region" description="Acidic residues" evidence="1">
    <location>
        <begin position="389"/>
        <end position="406"/>
    </location>
</feature>
<feature type="region of interest" description="Disordered" evidence="1">
    <location>
        <begin position="132"/>
        <end position="240"/>
    </location>
</feature>
<dbReference type="AlphaFoldDB" id="A0AAD7KAC2"/>
<comment type="caution">
    <text evidence="3">The sequence shown here is derived from an EMBL/GenBank/DDBJ whole genome shotgun (WGS) entry which is preliminary data.</text>
</comment>
<name>A0AAD7KAC2_9AGAR</name>
<evidence type="ECO:0000313" key="4">
    <source>
        <dbReference type="Proteomes" id="UP001215598"/>
    </source>
</evidence>
<feature type="signal peptide" evidence="2">
    <location>
        <begin position="1"/>
        <end position="33"/>
    </location>
</feature>
<feature type="compositionally biased region" description="Polar residues" evidence="1">
    <location>
        <begin position="370"/>
        <end position="388"/>
    </location>
</feature>
<proteinExistence type="predicted"/>
<feature type="compositionally biased region" description="Low complexity" evidence="1">
    <location>
        <begin position="227"/>
        <end position="236"/>
    </location>
</feature>
<sequence length="502" mass="54893">MSLIVQGFGGNNRLATFILLFVLPLSFHSPSHPNNSSKIIHPYTMGMSEDTPKRFVLHERNLLDPSGKKHANSGKLQVDCLNLMELNKPFSLACSPNRDPVGAFIHGGDSGMTNMEGSDDSMPPIAFLREPTQSASPEFRPRNIPDDNPPKAKTMQSSHSLPPGPFTFTTQSAPPPSSAPPSRAILTPAQPSSKPLRVSSVPIQAPMRSSSVARDALPRRPKDATARTRAATGASAHEPAPRYKYTYNSLMRRPSDTHAPPRGADYGAPARQRELDLVCELTPAPVGTLGRKLEADEPVIAAMLFERLQDRKVDAVGPGAFAPWPKWIEPRPMTAPTATYAAILMETFGPGSILRGEGAKPQLLNKQRKSVTVQSSKGSRGTSASTSDLDVEMDVDTDESAGDDVSAEGVQKRARDWIAEIQMVVKGKRHLTREDLGTLSTTLKQIQNMDVAEGRALGEEGVRLQHSLRQLVQLDPEDIPFRDEHRVRRHARYLLKAWPTTT</sequence>
<feature type="compositionally biased region" description="Basic and acidic residues" evidence="1">
    <location>
        <begin position="139"/>
        <end position="150"/>
    </location>
</feature>
<feature type="compositionally biased region" description="Basic and acidic residues" evidence="1">
    <location>
        <begin position="216"/>
        <end position="226"/>
    </location>
</feature>
<evidence type="ECO:0000256" key="1">
    <source>
        <dbReference type="SAM" id="MobiDB-lite"/>
    </source>
</evidence>
<reference evidence="3" key="1">
    <citation type="submission" date="2023-03" db="EMBL/GenBank/DDBJ databases">
        <title>Massive genome expansion in bonnet fungi (Mycena s.s.) driven by repeated elements and novel gene families across ecological guilds.</title>
        <authorList>
            <consortium name="Lawrence Berkeley National Laboratory"/>
            <person name="Harder C.B."/>
            <person name="Miyauchi S."/>
            <person name="Viragh M."/>
            <person name="Kuo A."/>
            <person name="Thoen E."/>
            <person name="Andreopoulos B."/>
            <person name="Lu D."/>
            <person name="Skrede I."/>
            <person name="Drula E."/>
            <person name="Henrissat B."/>
            <person name="Morin E."/>
            <person name="Kohler A."/>
            <person name="Barry K."/>
            <person name="LaButti K."/>
            <person name="Morin E."/>
            <person name="Salamov A."/>
            <person name="Lipzen A."/>
            <person name="Mereny Z."/>
            <person name="Hegedus B."/>
            <person name="Baldrian P."/>
            <person name="Stursova M."/>
            <person name="Weitz H."/>
            <person name="Taylor A."/>
            <person name="Grigoriev I.V."/>
            <person name="Nagy L.G."/>
            <person name="Martin F."/>
            <person name="Kauserud H."/>
        </authorList>
    </citation>
    <scope>NUCLEOTIDE SEQUENCE</scope>
    <source>
        <strain evidence="3">CBHHK182m</strain>
    </source>
</reference>
<organism evidence="3 4">
    <name type="scientific">Mycena metata</name>
    <dbReference type="NCBI Taxonomy" id="1033252"/>
    <lineage>
        <taxon>Eukaryota</taxon>
        <taxon>Fungi</taxon>
        <taxon>Dikarya</taxon>
        <taxon>Basidiomycota</taxon>
        <taxon>Agaricomycotina</taxon>
        <taxon>Agaricomycetes</taxon>
        <taxon>Agaricomycetidae</taxon>
        <taxon>Agaricales</taxon>
        <taxon>Marasmiineae</taxon>
        <taxon>Mycenaceae</taxon>
        <taxon>Mycena</taxon>
    </lineage>
</organism>
<accession>A0AAD7KAC2</accession>